<dbReference type="PANTHER" id="PTHR36154">
    <property type="entry name" value="DNA-BINDING TRANSCRIPTIONAL ACTIVATOR ALPA"/>
    <property type="match status" value="1"/>
</dbReference>
<dbReference type="Gene3D" id="1.10.238.160">
    <property type="match status" value="1"/>
</dbReference>
<dbReference type="Pfam" id="PF05930">
    <property type="entry name" value="Phage_AlpA"/>
    <property type="match status" value="1"/>
</dbReference>
<dbReference type="InterPro" id="IPR010260">
    <property type="entry name" value="AlpA"/>
</dbReference>
<organism evidence="1 2">
    <name type="scientific">Acinetobacter thutiue</name>
    <dbReference type="NCBI Taxonomy" id="2998078"/>
    <lineage>
        <taxon>Bacteria</taxon>
        <taxon>Pseudomonadati</taxon>
        <taxon>Pseudomonadota</taxon>
        <taxon>Gammaproteobacteria</taxon>
        <taxon>Moraxellales</taxon>
        <taxon>Moraxellaceae</taxon>
        <taxon>Acinetobacter</taxon>
    </lineage>
</organism>
<dbReference type="RefSeq" id="WP_267979109.1">
    <property type="nucleotide sequence ID" value="NZ_JAPQKF010000001.1"/>
</dbReference>
<comment type="caution">
    <text evidence="1">The sequence shown here is derived from an EMBL/GenBank/DDBJ whole genome shotgun (WGS) entry which is preliminary data.</text>
</comment>
<evidence type="ECO:0000313" key="1">
    <source>
        <dbReference type="EMBL" id="MDN0012829.1"/>
    </source>
</evidence>
<protein>
    <submittedName>
        <fullName evidence="1">AlpA family transcriptional regulator</fullName>
    </submittedName>
</protein>
<accession>A0ABT7WJT4</accession>
<gene>
    <name evidence="1" type="ORF">QTA56_01090</name>
</gene>
<dbReference type="PANTHER" id="PTHR36154:SF1">
    <property type="entry name" value="DNA-BINDING TRANSCRIPTIONAL ACTIVATOR ALPA"/>
    <property type="match status" value="1"/>
</dbReference>
<dbReference type="Proteomes" id="UP001168524">
    <property type="component" value="Unassembled WGS sequence"/>
</dbReference>
<dbReference type="InterPro" id="IPR052931">
    <property type="entry name" value="Prophage_regulatory_activator"/>
</dbReference>
<sequence length="76" mass="9089">MTNLVEYQYRILNIKAVIEITALSRSTIYELMNPKSKYYDVSFPKPIRLTEVRVGWVSQEIDEWIESKIAQRQEEH</sequence>
<dbReference type="EMBL" id="JAUDZE010000001">
    <property type="protein sequence ID" value="MDN0012829.1"/>
    <property type="molecule type" value="Genomic_DNA"/>
</dbReference>
<evidence type="ECO:0000313" key="2">
    <source>
        <dbReference type="Proteomes" id="UP001168524"/>
    </source>
</evidence>
<keyword evidence="2" id="KW-1185">Reference proteome</keyword>
<reference evidence="1" key="1">
    <citation type="submission" date="2023-06" db="EMBL/GenBank/DDBJ databases">
        <title>Two novel species of Acinetobacter isolated from motorbike repairing workshop in Vietnam.</title>
        <authorList>
            <person name="Le N.T.T."/>
        </authorList>
    </citation>
    <scope>NUCLEOTIDE SEQUENCE</scope>
    <source>
        <strain evidence="1">VNH17</strain>
    </source>
</reference>
<proteinExistence type="predicted"/>
<name>A0ABT7WJT4_9GAMM</name>